<protein>
    <recommendedName>
        <fullName evidence="10">Lipopolysaccharide heptosyltransferase 1</fullName>
        <ecNumber evidence="9">2.4.99.23</ecNumber>
    </recommendedName>
    <alternativeName>
        <fullName evidence="11">ADP-heptose:lipopolysaccharide heptosyltransferase I</fullName>
    </alternativeName>
</protein>
<sequence>MKAPERILIVKLSAIGDVVHSLPFLEVVKRTWPQAGIDWVVEEAAAPIVLGHPALDRVWVSRRKAWQRAMTKGPGRAAAAREAAAFAGALRRESYDLVVDLQGLFKSGVVTGLARGRRKVGMSGAREGSAFFLTEAPVPVDYETHAMLRYLEVARALGCDTSVWDGVIPVGAKDREEVEHLFEEHRWGLRPLVALNPMAKWATKLWEPERFGALADRIGSELHADIAFTGGPEDRGVIEAIMDGMSHPAANLAGRTGLKTLAWLYRRAALLVCTDTGPMHMAAAMGCPVVALFGPTAPWRTGPYGPLHRVVRTGIACSPCFRKRCEERTCMRGITVESVFAEAAEALQARQGILA</sequence>
<evidence type="ECO:0000256" key="4">
    <source>
        <dbReference type="ARBA" id="ARBA00022519"/>
    </source>
</evidence>
<dbReference type="SUPFAM" id="SSF53756">
    <property type="entry name" value="UDP-Glycosyltransferase/glycogen phosphorylase"/>
    <property type="match status" value="1"/>
</dbReference>
<organism evidence="13">
    <name type="scientific">Uncultured Desulfatiglans sp</name>
    <dbReference type="NCBI Taxonomy" id="1748965"/>
    <lineage>
        <taxon>Bacteria</taxon>
        <taxon>Pseudomonadati</taxon>
        <taxon>Thermodesulfobacteriota</taxon>
        <taxon>Desulfobacteria</taxon>
        <taxon>Desulfatiglandales</taxon>
        <taxon>Desulfatiglandaceae</taxon>
        <taxon>Desulfatiglans</taxon>
        <taxon>environmental samples</taxon>
    </lineage>
</organism>
<gene>
    <name evidence="13" type="primary">rfaC</name>
    <name evidence="13" type="ORF">TRIP_B10040</name>
</gene>
<proteinExistence type="predicted"/>
<keyword evidence="6 13" id="KW-0808">Transferase</keyword>
<reference evidence="13" key="1">
    <citation type="submission" date="2018-07" db="EMBL/GenBank/DDBJ databases">
        <authorList>
            <consortium name="Genoscope - CEA"/>
            <person name="William W."/>
        </authorList>
    </citation>
    <scope>NUCLEOTIDE SEQUENCE</scope>
    <source>
        <strain evidence="13">IK1</strain>
    </source>
</reference>
<keyword evidence="8" id="KW-0472">Membrane</keyword>
<evidence type="ECO:0000256" key="6">
    <source>
        <dbReference type="ARBA" id="ARBA00022679"/>
    </source>
</evidence>
<comment type="catalytic activity">
    <reaction evidence="12">
        <text>an alpha-Kdo-(2-&gt;4)-alpha-Kdo-(2-&gt;6)-lipid A + ADP-L-glycero-beta-D-manno-heptose = an L-alpha-D-Hep-(1-&gt;5)-[alpha-Kdo-(2-&gt;4)]-alpha-Kdo-(2-&gt;6)-lipid A + ADP + H(+)</text>
        <dbReference type="Rhea" id="RHEA:74067"/>
        <dbReference type="ChEBI" id="CHEBI:15378"/>
        <dbReference type="ChEBI" id="CHEBI:61506"/>
        <dbReference type="ChEBI" id="CHEBI:176431"/>
        <dbReference type="ChEBI" id="CHEBI:193068"/>
        <dbReference type="ChEBI" id="CHEBI:456216"/>
        <dbReference type="EC" id="2.4.99.23"/>
    </reaction>
</comment>
<dbReference type="InterPro" id="IPR051199">
    <property type="entry name" value="LPS_LOS_Heptosyltrfase"/>
</dbReference>
<dbReference type="EC" id="2.4.99.23" evidence="9"/>
<evidence type="ECO:0000256" key="3">
    <source>
        <dbReference type="ARBA" id="ARBA00022475"/>
    </source>
</evidence>
<keyword evidence="7" id="KW-0448">Lipopolysaccharide biosynthesis</keyword>
<evidence type="ECO:0000256" key="1">
    <source>
        <dbReference type="ARBA" id="ARBA00004515"/>
    </source>
</evidence>
<keyword evidence="3" id="KW-1003">Cell membrane</keyword>
<dbReference type="EMBL" id="UPXX01000001">
    <property type="protein sequence ID" value="VBB41312.1"/>
    <property type="molecule type" value="Genomic_DNA"/>
</dbReference>
<dbReference type="GO" id="GO:0009244">
    <property type="term" value="P:lipopolysaccharide core region biosynthetic process"/>
    <property type="evidence" value="ECO:0007669"/>
    <property type="project" value="InterPro"/>
</dbReference>
<dbReference type="PANTHER" id="PTHR30160">
    <property type="entry name" value="TETRAACYLDISACCHARIDE 4'-KINASE-RELATED"/>
    <property type="match status" value="1"/>
</dbReference>
<dbReference type="GO" id="GO:0008713">
    <property type="term" value="F:ADP-heptose-lipopolysaccharide heptosyltransferase activity"/>
    <property type="evidence" value="ECO:0007669"/>
    <property type="project" value="TreeGrafter"/>
</dbReference>
<dbReference type="GO" id="GO:0005886">
    <property type="term" value="C:plasma membrane"/>
    <property type="evidence" value="ECO:0007669"/>
    <property type="project" value="UniProtKB-SubCell"/>
</dbReference>
<dbReference type="AlphaFoldDB" id="A0A653A0Z5"/>
<evidence type="ECO:0000256" key="7">
    <source>
        <dbReference type="ARBA" id="ARBA00022985"/>
    </source>
</evidence>
<evidence type="ECO:0000313" key="13">
    <source>
        <dbReference type="EMBL" id="VBB41312.1"/>
    </source>
</evidence>
<evidence type="ECO:0000256" key="9">
    <source>
        <dbReference type="ARBA" id="ARBA00044041"/>
    </source>
</evidence>
<comment type="subcellular location">
    <subcellularLocation>
        <location evidence="1">Cell inner membrane</location>
        <topology evidence="1">Peripheral membrane protein</topology>
        <orientation evidence="1">Cytoplasmic side</orientation>
    </subcellularLocation>
</comment>
<dbReference type="CDD" id="cd03789">
    <property type="entry name" value="GT9_LPS_heptosyltransferase"/>
    <property type="match status" value="1"/>
</dbReference>
<dbReference type="Gene3D" id="3.40.50.2000">
    <property type="entry name" value="Glycogen Phosphorylase B"/>
    <property type="match status" value="2"/>
</dbReference>
<dbReference type="PANTHER" id="PTHR30160:SF1">
    <property type="entry name" value="LIPOPOLYSACCHARIDE 1,2-N-ACETYLGLUCOSAMINETRANSFERASE-RELATED"/>
    <property type="match status" value="1"/>
</dbReference>
<name>A0A653A0Z5_UNCDX</name>
<accession>A0A653A0Z5</accession>
<keyword evidence="4" id="KW-0997">Cell inner membrane</keyword>
<evidence type="ECO:0000256" key="5">
    <source>
        <dbReference type="ARBA" id="ARBA00022676"/>
    </source>
</evidence>
<dbReference type="InterPro" id="IPR011908">
    <property type="entry name" value="LipoPS_heptosylTferase-I"/>
</dbReference>
<dbReference type="GO" id="GO:0005829">
    <property type="term" value="C:cytosol"/>
    <property type="evidence" value="ECO:0007669"/>
    <property type="project" value="TreeGrafter"/>
</dbReference>
<evidence type="ECO:0000256" key="11">
    <source>
        <dbReference type="ARBA" id="ARBA00044330"/>
    </source>
</evidence>
<comment type="pathway">
    <text evidence="2">Bacterial outer membrane biogenesis; LPS core biosynthesis.</text>
</comment>
<evidence type="ECO:0000256" key="12">
    <source>
        <dbReference type="ARBA" id="ARBA00049201"/>
    </source>
</evidence>
<evidence type="ECO:0000256" key="2">
    <source>
        <dbReference type="ARBA" id="ARBA00004713"/>
    </source>
</evidence>
<evidence type="ECO:0000256" key="10">
    <source>
        <dbReference type="ARBA" id="ARBA00044190"/>
    </source>
</evidence>
<evidence type="ECO:0000256" key="8">
    <source>
        <dbReference type="ARBA" id="ARBA00023136"/>
    </source>
</evidence>
<dbReference type="Pfam" id="PF01075">
    <property type="entry name" value="Glyco_transf_9"/>
    <property type="match status" value="1"/>
</dbReference>
<keyword evidence="5 13" id="KW-0328">Glycosyltransferase</keyword>
<dbReference type="InterPro" id="IPR002201">
    <property type="entry name" value="Glyco_trans_9"/>
</dbReference>
<dbReference type="NCBIfam" id="TIGR02193">
    <property type="entry name" value="heptsyl_trn_I"/>
    <property type="match status" value="1"/>
</dbReference>